<protein>
    <submittedName>
        <fullName evidence="2">Uncharacterized protein</fullName>
    </submittedName>
</protein>
<name>A0A9X1IEW7_9PROT</name>
<evidence type="ECO:0000313" key="2">
    <source>
        <dbReference type="EMBL" id="MCB4822854.1"/>
    </source>
</evidence>
<reference evidence="2" key="1">
    <citation type="submission" date="2021-10" db="EMBL/GenBank/DDBJ databases">
        <title>Roseicella aerolatum sp. nov., isolated from aerosols of e-waste dismantling site.</title>
        <authorList>
            <person name="Qin T."/>
        </authorList>
    </citation>
    <scope>NUCLEOTIDE SEQUENCE</scope>
    <source>
        <strain evidence="2">GB24</strain>
    </source>
</reference>
<keyword evidence="1" id="KW-0812">Transmembrane</keyword>
<evidence type="ECO:0000313" key="3">
    <source>
        <dbReference type="Proteomes" id="UP001139311"/>
    </source>
</evidence>
<accession>A0A9X1IEW7</accession>
<keyword evidence="1" id="KW-0472">Membrane</keyword>
<proteinExistence type="predicted"/>
<comment type="caution">
    <text evidence="2">The sequence shown here is derived from an EMBL/GenBank/DDBJ whole genome shotgun (WGS) entry which is preliminary data.</text>
</comment>
<dbReference type="Proteomes" id="UP001139311">
    <property type="component" value="Unassembled WGS sequence"/>
</dbReference>
<dbReference type="AlphaFoldDB" id="A0A9X1IEW7"/>
<feature type="transmembrane region" description="Helical" evidence="1">
    <location>
        <begin position="117"/>
        <end position="140"/>
    </location>
</feature>
<keyword evidence="1" id="KW-1133">Transmembrane helix</keyword>
<dbReference type="EMBL" id="JAJAQI010000019">
    <property type="protein sequence ID" value="MCB4822854.1"/>
    <property type="molecule type" value="Genomic_DNA"/>
</dbReference>
<dbReference type="RefSeq" id="WP_226608899.1">
    <property type="nucleotide sequence ID" value="NZ_JAJAQI010000019.1"/>
</dbReference>
<keyword evidence="3" id="KW-1185">Reference proteome</keyword>
<organism evidence="2 3">
    <name type="scientific">Roseicella aerolata</name>
    <dbReference type="NCBI Taxonomy" id="2883479"/>
    <lineage>
        <taxon>Bacteria</taxon>
        <taxon>Pseudomonadati</taxon>
        <taxon>Pseudomonadota</taxon>
        <taxon>Alphaproteobacteria</taxon>
        <taxon>Acetobacterales</taxon>
        <taxon>Roseomonadaceae</taxon>
        <taxon>Roseicella</taxon>
    </lineage>
</organism>
<gene>
    <name evidence="2" type="ORF">LHA35_14035</name>
</gene>
<evidence type="ECO:0000256" key="1">
    <source>
        <dbReference type="SAM" id="Phobius"/>
    </source>
</evidence>
<sequence length="150" mass="15765">MATHGLPAWPWAGTPAEDLPPPERLLLDGARLWAAAAREGHPPLPAPRLPFIAEGAEAALLPLDALMRALSGALLPACPLCPCVVPQEARLLLGCALIQRGARREALALLLHHLPPAAAYAVMPAAIHLGLAFGRAGLLLRNPLRPVQRG</sequence>